<dbReference type="RefSeq" id="WP_151122310.1">
    <property type="nucleotide sequence ID" value="NZ_CP088081.1"/>
</dbReference>
<name>A0A643FKC9_IDEDE</name>
<evidence type="ECO:0000313" key="2">
    <source>
        <dbReference type="EMBL" id="KAB0584995.1"/>
    </source>
</evidence>
<dbReference type="PANTHER" id="PTHR30438">
    <property type="entry name" value="36 KDA ANTIGEN-RELATED"/>
    <property type="match status" value="1"/>
</dbReference>
<dbReference type="GO" id="GO:0005886">
    <property type="term" value="C:plasma membrane"/>
    <property type="evidence" value="ECO:0007669"/>
    <property type="project" value="TreeGrafter"/>
</dbReference>
<accession>A0A643FKC9</accession>
<dbReference type="PANTHER" id="PTHR30438:SF2">
    <property type="entry name" value="MEMBRANE PROTEIN"/>
    <property type="match status" value="1"/>
</dbReference>
<dbReference type="Gene3D" id="2.40.50.100">
    <property type="match status" value="2"/>
</dbReference>
<sequence length="368" mass="38642">MKLSKPVVLGIGAAAVLVAAVLGWRLVLAHRALPEGLIQVNGRIEGDQVSVASKLAGRIAELKVREGDSVQAGQVLAVMDAAQIQAKVEQAQAAVTALASQRAAVETSLGALRRQVPLDQAAADTGVSQAAAVKTKADAARAQAERDAQRLEDLAQRGSVPVQRAEQARLAATAAAADAAAAQEALARAKVMSAQAGLGADKIRAQESQLAAVTAQQAQAQATLAEAQSVLNDLSLKAPSAGVVVTRVREPGEIVGAGSPIVELVDLDHLYLKAYVPEAQIGRLRLGLPAQVWTDAFPGQAFAATVKNIGQRAEFTPKEVQTPDERVKLTYAVKLYLDQNPEHRLTPGVPADAVVRWKDGVAWQQPRW</sequence>
<dbReference type="PRINTS" id="PR01490">
    <property type="entry name" value="RTXTOXIND"/>
</dbReference>
<protein>
    <submittedName>
        <fullName evidence="2">HlyD family efflux transporter periplasmic adaptor subunit</fullName>
    </submittedName>
</protein>
<dbReference type="OrthoDB" id="9813967at2"/>
<proteinExistence type="predicted"/>
<dbReference type="AlphaFoldDB" id="A0A643FKC9"/>
<dbReference type="EMBL" id="VZPB01000003">
    <property type="protein sequence ID" value="KAB0584995.1"/>
    <property type="molecule type" value="Genomic_DNA"/>
</dbReference>
<evidence type="ECO:0000259" key="1">
    <source>
        <dbReference type="Pfam" id="PF25954"/>
    </source>
</evidence>
<dbReference type="Gene3D" id="2.40.30.170">
    <property type="match status" value="1"/>
</dbReference>
<gene>
    <name evidence="2" type="ORF">F7Q92_02245</name>
</gene>
<dbReference type="Pfam" id="PF25954">
    <property type="entry name" value="Beta-barrel_RND_2"/>
    <property type="match status" value="1"/>
</dbReference>
<dbReference type="Proteomes" id="UP000430120">
    <property type="component" value="Unassembled WGS sequence"/>
</dbReference>
<reference evidence="2 3" key="1">
    <citation type="submission" date="2019-09" db="EMBL/GenBank/DDBJ databases">
        <title>Draft genome sequences of 48 bacterial type strains from the CCUG.</title>
        <authorList>
            <person name="Tunovic T."/>
            <person name="Pineiro-Iglesias B."/>
            <person name="Unosson C."/>
            <person name="Inganas E."/>
            <person name="Ohlen M."/>
            <person name="Cardew S."/>
            <person name="Jensie-Markopoulos S."/>
            <person name="Salva-Serra F."/>
            <person name="Jaen-Luchoro D."/>
            <person name="Karlsson R."/>
            <person name="Svensson-Stadler L."/>
            <person name="Chun J."/>
            <person name="Moore E."/>
        </authorList>
    </citation>
    <scope>NUCLEOTIDE SEQUENCE [LARGE SCALE GENOMIC DNA]</scope>
    <source>
        <strain evidence="2 3">CCUG 30977</strain>
    </source>
</reference>
<organism evidence="2 3">
    <name type="scientific">Ideonella dechloratans</name>
    <dbReference type="NCBI Taxonomy" id="36863"/>
    <lineage>
        <taxon>Bacteria</taxon>
        <taxon>Pseudomonadati</taxon>
        <taxon>Pseudomonadota</taxon>
        <taxon>Betaproteobacteria</taxon>
        <taxon>Burkholderiales</taxon>
        <taxon>Sphaerotilaceae</taxon>
        <taxon>Ideonella</taxon>
    </lineage>
</organism>
<dbReference type="InterPro" id="IPR058792">
    <property type="entry name" value="Beta-barrel_RND_2"/>
</dbReference>
<comment type="caution">
    <text evidence="2">The sequence shown here is derived from an EMBL/GenBank/DDBJ whole genome shotgun (WGS) entry which is preliminary data.</text>
</comment>
<dbReference type="SUPFAM" id="SSF111369">
    <property type="entry name" value="HlyD-like secretion proteins"/>
    <property type="match status" value="2"/>
</dbReference>
<feature type="domain" description="CusB-like beta-barrel" evidence="1">
    <location>
        <begin position="272"/>
        <end position="350"/>
    </location>
</feature>
<keyword evidence="3" id="KW-1185">Reference proteome</keyword>
<evidence type="ECO:0000313" key="3">
    <source>
        <dbReference type="Proteomes" id="UP000430120"/>
    </source>
</evidence>